<feature type="domain" description="3-deoxy-D-manno-octulosonic-acid transferase N-terminal" evidence="3">
    <location>
        <begin position="66"/>
        <end position="225"/>
    </location>
</feature>
<dbReference type="PANTHER" id="PTHR42755">
    <property type="entry name" value="3-DEOXY-MANNO-OCTULOSONATE CYTIDYLYLTRANSFERASE"/>
    <property type="match status" value="1"/>
</dbReference>
<feature type="transmembrane region" description="Helical" evidence="2">
    <location>
        <begin position="24"/>
        <end position="42"/>
    </location>
</feature>
<dbReference type="InterPro" id="IPR039901">
    <property type="entry name" value="Kdotransferase"/>
</dbReference>
<dbReference type="GO" id="GO:0016740">
    <property type="term" value="F:transferase activity"/>
    <property type="evidence" value="ECO:0007669"/>
    <property type="project" value="UniProtKB-KW"/>
</dbReference>
<sequence>MSRFFDSSTLFHFYPSLLSNSPTVYSFIIYLMVIGCHIASLFNKKVRLMVRGHHDTWRILRQQIGSDRYVWFHAASLGEFEQGRPLMERLRRKHPEKKILLTFFSPSGYEVRKNYEGADVICYLPLDTPLNAKRFIQLARPEAAYFIKYEFWRNYIDYLHREDIPVYSVSSIFRPNQIFFRWYGKNYARVLHRMTHLFVQNETSRELLATLGVNHVTVVGDTRMDRVIDIRNAAKPLPLVERFAGCWKVLVAGSSWQPDEDIIIPYFNTHPHLKLVLAPHVVSEEHLRQIESKLQRPTVRYTAATPKSIAEADCLIIDCYGLLSSIYRYATIAYVGGGFGVGIHNVPEAAVYGVPVIIGPNNQKFREARALLANGGCREITGATDFEKIMTLFLTDKEQLKQAGKAADEYIRQSAGATDLILETME</sequence>
<dbReference type="Gene3D" id="3.40.50.11720">
    <property type="entry name" value="3-Deoxy-D-manno-octulosonic-acid transferase, N-terminal domain"/>
    <property type="match status" value="1"/>
</dbReference>
<dbReference type="PANTHER" id="PTHR42755:SF1">
    <property type="entry name" value="3-DEOXY-D-MANNO-OCTULOSONIC ACID TRANSFERASE, MITOCHONDRIAL-RELATED"/>
    <property type="match status" value="1"/>
</dbReference>
<dbReference type="EMBL" id="AMCI01002245">
    <property type="protein sequence ID" value="EJX03233.1"/>
    <property type="molecule type" value="Genomic_DNA"/>
</dbReference>
<evidence type="ECO:0000259" key="3">
    <source>
        <dbReference type="Pfam" id="PF04413"/>
    </source>
</evidence>
<reference evidence="4" key="1">
    <citation type="journal article" date="2012" name="PLoS ONE">
        <title>Gene sets for utilization of primary and secondary nutrition supplies in the distal gut of endangered iberian lynx.</title>
        <authorList>
            <person name="Alcaide M."/>
            <person name="Messina E."/>
            <person name="Richter M."/>
            <person name="Bargiela R."/>
            <person name="Peplies J."/>
            <person name="Huws S.A."/>
            <person name="Newbold C.J."/>
            <person name="Golyshin P.N."/>
            <person name="Simon M.A."/>
            <person name="Lopez G."/>
            <person name="Yakimov M.M."/>
            <person name="Ferrer M."/>
        </authorList>
    </citation>
    <scope>NUCLEOTIDE SEQUENCE</scope>
</reference>
<gene>
    <name evidence="4" type="ORF">EVA_08654</name>
</gene>
<dbReference type="AlphaFoldDB" id="J9GLZ5"/>
<organism evidence="4">
    <name type="scientific">gut metagenome</name>
    <dbReference type="NCBI Taxonomy" id="749906"/>
    <lineage>
        <taxon>unclassified sequences</taxon>
        <taxon>metagenomes</taxon>
        <taxon>organismal metagenomes</taxon>
    </lineage>
</organism>
<comment type="caution">
    <text evidence="4">The sequence shown here is derived from an EMBL/GenBank/DDBJ whole genome shotgun (WGS) entry which is preliminary data.</text>
</comment>
<dbReference type="Pfam" id="PF04413">
    <property type="entry name" value="Glycos_transf_N"/>
    <property type="match status" value="1"/>
</dbReference>
<evidence type="ECO:0000256" key="1">
    <source>
        <dbReference type="ARBA" id="ARBA00022679"/>
    </source>
</evidence>
<dbReference type="GO" id="GO:0009245">
    <property type="term" value="P:lipid A biosynthetic process"/>
    <property type="evidence" value="ECO:0007669"/>
    <property type="project" value="TreeGrafter"/>
</dbReference>
<dbReference type="InterPro" id="IPR038107">
    <property type="entry name" value="Glycos_transf_N_sf"/>
</dbReference>
<name>J9GLZ5_9ZZZZ</name>
<dbReference type="SUPFAM" id="SSF53756">
    <property type="entry name" value="UDP-Glycosyltransferase/glycogen phosphorylase"/>
    <property type="match status" value="1"/>
</dbReference>
<keyword evidence="2" id="KW-1133">Transmembrane helix</keyword>
<evidence type="ECO:0000256" key="2">
    <source>
        <dbReference type="SAM" id="Phobius"/>
    </source>
</evidence>
<protein>
    <submittedName>
        <fullName evidence="4">3-deoxy-D-manno-octulosonic-acid transferase</fullName>
    </submittedName>
</protein>
<keyword evidence="2" id="KW-0812">Transmembrane</keyword>
<dbReference type="GO" id="GO:0005886">
    <property type="term" value="C:plasma membrane"/>
    <property type="evidence" value="ECO:0007669"/>
    <property type="project" value="TreeGrafter"/>
</dbReference>
<keyword evidence="1 4" id="KW-0808">Transferase</keyword>
<keyword evidence="2" id="KW-0472">Membrane</keyword>
<dbReference type="InterPro" id="IPR007507">
    <property type="entry name" value="Glycos_transf_N"/>
</dbReference>
<evidence type="ECO:0000313" key="4">
    <source>
        <dbReference type="EMBL" id="EJX03233.1"/>
    </source>
</evidence>
<proteinExistence type="predicted"/>
<dbReference type="Gene3D" id="3.40.50.2000">
    <property type="entry name" value="Glycogen Phosphorylase B"/>
    <property type="match status" value="1"/>
</dbReference>
<accession>J9GLZ5</accession>